<comment type="caution">
    <text evidence="1">The sequence shown here is derived from an EMBL/GenBank/DDBJ whole genome shotgun (WGS) entry which is preliminary data.</text>
</comment>
<name>A0A246BTL9_9DEIO</name>
<dbReference type="AlphaFoldDB" id="A0A246BTL9"/>
<keyword evidence="2" id="KW-1185">Reference proteome</keyword>
<organism evidence="1 2">
    <name type="scientific">Deinococcus indicus</name>
    <dbReference type="NCBI Taxonomy" id="223556"/>
    <lineage>
        <taxon>Bacteria</taxon>
        <taxon>Thermotogati</taxon>
        <taxon>Deinococcota</taxon>
        <taxon>Deinococci</taxon>
        <taxon>Deinococcales</taxon>
        <taxon>Deinococcaceae</taxon>
        <taxon>Deinococcus</taxon>
    </lineage>
</organism>
<evidence type="ECO:0000313" key="2">
    <source>
        <dbReference type="Proteomes" id="UP000197208"/>
    </source>
</evidence>
<protein>
    <submittedName>
        <fullName evidence="1">Uncharacterized protein</fullName>
    </submittedName>
</protein>
<dbReference type="Proteomes" id="UP000197208">
    <property type="component" value="Unassembled WGS sequence"/>
</dbReference>
<proteinExistence type="predicted"/>
<dbReference type="Gene3D" id="6.20.20.10">
    <property type="match status" value="1"/>
</dbReference>
<dbReference type="RefSeq" id="WP_088246726.1">
    <property type="nucleotide sequence ID" value="NZ_NHMK01000003.1"/>
</dbReference>
<sequence>MTGPLEQIDALLGQMRRDLPNTDACLPNLAGDTLRAKAAVIQGYIDVLEPAVLALRAQAGAEQDTPESVNEAVRAANNTTGRPRPLPKEEDDARFDVIQLGRAYGLALKAAAELPEVRIAFRDAQARLAAALAQTSAGGEGCKRCNGIGMASSARDAEGLWIPETCPECRGRGSTRARAQADAGGEG</sequence>
<accession>A0A246BTL9</accession>
<evidence type="ECO:0000313" key="1">
    <source>
        <dbReference type="EMBL" id="OWL99034.1"/>
    </source>
</evidence>
<dbReference type="EMBL" id="NHMK01000003">
    <property type="protein sequence ID" value="OWL99034.1"/>
    <property type="molecule type" value="Genomic_DNA"/>
</dbReference>
<reference evidence="1 2" key="1">
    <citation type="submission" date="2017-05" db="EMBL/GenBank/DDBJ databases">
        <title>De novo genome assembly of Deniococcus indicus strain DR1.</title>
        <authorList>
            <person name="Chauhan D."/>
            <person name="Yennamalli R.M."/>
            <person name="Priyadarshini R."/>
        </authorList>
    </citation>
    <scope>NUCLEOTIDE SEQUENCE [LARGE SCALE GENOMIC DNA]</scope>
    <source>
        <strain evidence="1 2">DR1</strain>
    </source>
</reference>
<gene>
    <name evidence="1" type="ORF">CBQ26_00815</name>
</gene>